<dbReference type="RefSeq" id="WP_176351769.1">
    <property type="nucleotide sequence ID" value="NZ_JABWDU010000001.1"/>
</dbReference>
<evidence type="ECO:0000256" key="1">
    <source>
        <dbReference type="SAM" id="Phobius"/>
    </source>
</evidence>
<proteinExistence type="predicted"/>
<keyword evidence="3" id="KW-1185">Reference proteome</keyword>
<accession>A0A7Y6Q2X2</accession>
<keyword evidence="1" id="KW-0812">Transmembrane</keyword>
<dbReference type="NCBIfam" id="NF033684">
    <property type="entry name" value="suffix_2_RND"/>
    <property type="match status" value="1"/>
</dbReference>
<keyword evidence="1" id="KW-1133">Transmembrane helix</keyword>
<comment type="caution">
    <text evidence="2">The sequence shown here is derived from an EMBL/GenBank/DDBJ whole genome shotgun (WGS) entry which is preliminary data.</text>
</comment>
<reference evidence="2 3" key="1">
    <citation type="submission" date="2020-06" db="EMBL/GenBank/DDBJ databases">
        <authorList>
            <person name="Grouzdev D.S."/>
        </authorList>
    </citation>
    <scope>NUCLEOTIDE SEQUENCE [LARGE SCALE GENOMIC DNA]</scope>
    <source>
        <strain evidence="2 3">HO-A22</strain>
    </source>
</reference>
<organism evidence="2 3">
    <name type="scientific">Ensifer oleiphilus</name>
    <dbReference type="NCBI Taxonomy" id="2742698"/>
    <lineage>
        <taxon>Bacteria</taxon>
        <taxon>Pseudomonadati</taxon>
        <taxon>Pseudomonadota</taxon>
        <taxon>Alphaproteobacteria</taxon>
        <taxon>Hyphomicrobiales</taxon>
        <taxon>Rhizobiaceae</taxon>
        <taxon>Sinorhizobium/Ensifer group</taxon>
        <taxon>Ensifer</taxon>
    </lineage>
</organism>
<feature type="transmembrane region" description="Helical" evidence="1">
    <location>
        <begin position="48"/>
        <end position="69"/>
    </location>
</feature>
<name>A0A7Y6Q2X2_9HYPH</name>
<sequence length="178" mass="19454">MAGHTAERIEPGKATWRFKLGILLLCLVGAAWLLVPALAWAGASAATIATATGIIFIWNKVVILMTVAVMGKPGFQQLKGAIFGAFRLPPESIVGPLRYNIGLVMFLVPLMAAVLEPYIDAAWPALRPNLWQLQLIGDLIFLASFPVLGGNFWEKFRSLFIRTVQVLDAKEEVPTIAR</sequence>
<evidence type="ECO:0000313" key="2">
    <source>
        <dbReference type="EMBL" id="NVD38082.1"/>
    </source>
</evidence>
<protein>
    <submittedName>
        <fullName evidence="2">Transporter suffix domain-containing protein</fullName>
    </submittedName>
</protein>
<evidence type="ECO:0000313" key="3">
    <source>
        <dbReference type="Proteomes" id="UP000520198"/>
    </source>
</evidence>
<gene>
    <name evidence="2" type="ORF">HT585_04385</name>
</gene>
<dbReference type="EMBL" id="JABWDU010000001">
    <property type="protein sequence ID" value="NVD38082.1"/>
    <property type="molecule type" value="Genomic_DNA"/>
</dbReference>
<dbReference type="AlphaFoldDB" id="A0A7Y6Q2X2"/>
<keyword evidence="1" id="KW-0472">Membrane</keyword>
<feature type="transmembrane region" description="Helical" evidence="1">
    <location>
        <begin position="20"/>
        <end position="42"/>
    </location>
</feature>
<dbReference type="InterPro" id="IPR047961">
    <property type="entry name" value="Transp_suffix-like"/>
</dbReference>
<dbReference type="Proteomes" id="UP000520198">
    <property type="component" value="Unassembled WGS sequence"/>
</dbReference>
<feature type="transmembrane region" description="Helical" evidence="1">
    <location>
        <begin position="131"/>
        <end position="153"/>
    </location>
</feature>
<feature type="transmembrane region" description="Helical" evidence="1">
    <location>
        <begin position="97"/>
        <end position="119"/>
    </location>
</feature>